<dbReference type="GO" id="GO:0005737">
    <property type="term" value="C:cytoplasm"/>
    <property type="evidence" value="ECO:0007669"/>
    <property type="project" value="TreeGrafter"/>
</dbReference>
<accession>A0A642UNZ7</accession>
<dbReference type="Pfam" id="PF21413">
    <property type="entry name" value="SHQ1-like_CS"/>
    <property type="match status" value="1"/>
</dbReference>
<protein>
    <recommendedName>
        <fullName evidence="2">CS domain-containing protein</fullName>
    </recommendedName>
</protein>
<dbReference type="PANTHER" id="PTHR12967">
    <property type="entry name" value="PROTEIN SHQ1 HOMOLOG"/>
    <property type="match status" value="1"/>
</dbReference>
<dbReference type="InterPro" id="IPR008978">
    <property type="entry name" value="HSP20-like_chaperone"/>
</dbReference>
<feature type="domain" description="CS" evidence="2">
    <location>
        <begin position="1"/>
        <end position="92"/>
    </location>
</feature>
<dbReference type="Pfam" id="PF04925">
    <property type="entry name" value="SHQ1"/>
    <property type="match status" value="1"/>
</dbReference>
<dbReference type="GO" id="GO:0005654">
    <property type="term" value="C:nucleoplasm"/>
    <property type="evidence" value="ECO:0007669"/>
    <property type="project" value="TreeGrafter"/>
</dbReference>
<name>A0A642UNZ7_DIURU</name>
<reference evidence="3 4" key="1">
    <citation type="submission" date="2019-07" db="EMBL/GenBank/DDBJ databases">
        <title>Genome assembly of two rare yeast pathogens: Diutina rugosa and Trichomonascus ciferrii.</title>
        <authorList>
            <person name="Mixao V."/>
            <person name="Saus E."/>
            <person name="Hansen A."/>
            <person name="Lass-Flor C."/>
            <person name="Gabaldon T."/>
        </authorList>
    </citation>
    <scope>NUCLEOTIDE SEQUENCE [LARGE SCALE GENOMIC DNA]</scope>
    <source>
        <strain evidence="3 4">CBS 613</strain>
    </source>
</reference>
<dbReference type="GO" id="GO:0000493">
    <property type="term" value="P:box H/ACA snoRNP assembly"/>
    <property type="evidence" value="ECO:0007669"/>
    <property type="project" value="InterPro"/>
</dbReference>
<dbReference type="PANTHER" id="PTHR12967:SF0">
    <property type="entry name" value="PROTEIN SHQ1 HOMOLOG"/>
    <property type="match status" value="1"/>
</dbReference>
<comment type="caution">
    <text evidence="3">The sequence shown here is derived from an EMBL/GenBank/DDBJ whole genome shotgun (WGS) entry which is preliminary data.</text>
</comment>
<sequence length="471" mass="54188">MLTPKFSLRQDDEFVYVDIELKHIRLSSTNVEMVVEGPLFVFSMPPYYLRLRFPHEVVDDDERSEAKIGSEGNVVHVKLPKAVKGQFFPDLDLQAKLLARTVTTTENDQSNPKKPLIEELDVDNTDVKQIEADGNAHDWEVDQKVAEDTPLPLAPDCKYGFNNLYHEMVGVSVVNGNDINELGDPEGTPAPDRILERLIKENVKFDLEIYAGDYIAQKHYSPADDDKVYADILKWEAPSTKELREWRSQFGPGPVAVEFTEKEQELMMKLPRKTYLVDNVTPIWGFVCSFLFGYFYELRGQQGDLSVESAWTVGKLTPQIADLDSQLVVDNNADFFEAVVITGIRRALSYPYHRNYDMAMRAWQDVNATLSGGKRLLIRVLLAAKELFRFHDVYYIYDKIWMDDVCTWLISDQVKDVTLDALAVEIKARYEKVTRDKVVFEKADEDGEFVAWSVREVDEMAEELYQQHQQQ</sequence>
<dbReference type="RefSeq" id="XP_034012489.1">
    <property type="nucleotide sequence ID" value="XM_034155310.1"/>
</dbReference>
<dbReference type="Gene3D" id="2.60.40.790">
    <property type="match status" value="1"/>
</dbReference>
<proteinExistence type="inferred from homology"/>
<dbReference type="Proteomes" id="UP000449547">
    <property type="component" value="Unassembled WGS sequence"/>
</dbReference>
<dbReference type="OrthoDB" id="73639at2759"/>
<gene>
    <name evidence="3" type="ORF">DIURU_002637</name>
</gene>
<evidence type="ECO:0000313" key="4">
    <source>
        <dbReference type="Proteomes" id="UP000449547"/>
    </source>
</evidence>
<dbReference type="OMA" id="HNIESAW"/>
<evidence type="ECO:0000313" key="3">
    <source>
        <dbReference type="EMBL" id="KAA8902741.1"/>
    </source>
</evidence>
<dbReference type="VEuPathDB" id="FungiDB:DIURU_002637"/>
<dbReference type="GeneID" id="54781288"/>
<dbReference type="InterPro" id="IPR039742">
    <property type="entry name" value="Shq1"/>
</dbReference>
<dbReference type="AlphaFoldDB" id="A0A642UNZ7"/>
<evidence type="ECO:0000259" key="2">
    <source>
        <dbReference type="PROSITE" id="PS51203"/>
    </source>
</evidence>
<dbReference type="InterPro" id="IPR007009">
    <property type="entry name" value="Shq1_C"/>
</dbReference>
<dbReference type="GO" id="GO:0051082">
    <property type="term" value="F:unfolded protein binding"/>
    <property type="evidence" value="ECO:0007669"/>
    <property type="project" value="TreeGrafter"/>
</dbReference>
<dbReference type="PROSITE" id="PS51203">
    <property type="entry name" value="CS"/>
    <property type="match status" value="1"/>
</dbReference>
<comment type="similarity">
    <text evidence="1">Belongs to the SHQ1 family.</text>
</comment>
<dbReference type="EMBL" id="SWFT01000082">
    <property type="protein sequence ID" value="KAA8902741.1"/>
    <property type="molecule type" value="Genomic_DNA"/>
</dbReference>
<dbReference type="SUPFAM" id="SSF49764">
    <property type="entry name" value="HSP20-like chaperones"/>
    <property type="match status" value="1"/>
</dbReference>
<organism evidence="3 4">
    <name type="scientific">Diutina rugosa</name>
    <name type="common">Yeast</name>
    <name type="synonym">Candida rugosa</name>
    <dbReference type="NCBI Taxonomy" id="5481"/>
    <lineage>
        <taxon>Eukaryota</taxon>
        <taxon>Fungi</taxon>
        <taxon>Dikarya</taxon>
        <taxon>Ascomycota</taxon>
        <taxon>Saccharomycotina</taxon>
        <taxon>Pichiomycetes</taxon>
        <taxon>Debaryomycetaceae</taxon>
        <taxon>Diutina</taxon>
    </lineage>
</organism>
<keyword evidence="4" id="KW-1185">Reference proteome</keyword>
<evidence type="ECO:0000256" key="1">
    <source>
        <dbReference type="ARBA" id="ARBA00005607"/>
    </source>
</evidence>
<dbReference type="InterPro" id="IPR048696">
    <property type="entry name" value="SHQ1-like_CS"/>
</dbReference>
<dbReference type="InterPro" id="IPR007052">
    <property type="entry name" value="CS_dom"/>
</dbReference>